<dbReference type="GeneID" id="36401090"/>
<keyword evidence="5" id="KW-1185">Reference proteome</keyword>
<evidence type="ECO:0008006" key="6">
    <source>
        <dbReference type="Google" id="ProtNLM"/>
    </source>
</evidence>
<dbReference type="GO" id="GO:0031048">
    <property type="term" value="P:regulatory ncRNA-mediated heterochromatin formation"/>
    <property type="evidence" value="ECO:0007669"/>
    <property type="project" value="TreeGrafter"/>
</dbReference>
<sequence length="1469" mass="165067">MTIEQMDKAWVSCWQCVDTLPLDALKILLSALSRLPFSASTAPPPLSAISIAVGVLLSHHTQYGLHEVALDGNDGTLEGVELAERVVARLLKFTWNLKKDDVKNALDEMIANADANLSIRLTTHRPVRNRLATLLGEIEKPWTIKVRNWEVTQTRQRVLIPDWRHPTVAWLADYKNFQPILLPKLQPSGTNNGRVFESTDEYFLTILQLWIGMTFVEGNNALLPHCTVRAGDKMCDQPLWPFPGKHESIKCKNSQCSGSATFLCAHKQHAKGICNMCASEYQRRLSGPPSKHASTHVYDGFIAQVKYDGTMSIEQVASRRPPLTTIHWKTTKRLSSSNLIGIVRLGNRAASLRATDDIYWAEVIFQGNSFDEYKVRERGCLTLRMLQYLENSGNAIMSHNPAVGDAVAIIDCQTFVPEFIPVLIALEKQRQMPVPFQNGALLNLCGHTKLEQNSDLDTANNGDDNDDDIDASNSENIRRDAVQRSRLESSLEVLVKGATLDPGQLKSFAEALINPVHCTQGPPGTGKSYLGVVVVRALLIIRDIWKAKNCEIGDPPILVLSYKNHAIDEFLLDLLRSEPTLNNTTFGYRNKQLKKLVRIGGRSSEPMLEPYREHNLAFSDPDVHHVKQRLDECQGLRDQWHQLRDCFAPIYEAHQAVADGLESLCQDRRIIIQRAVPAISSAVATLLKISENLKEDNKENVLAVEDAIENLDEENESIQAGVSKCGYSRIWLSGFCPLPACAYGESCSIVSSDKSLYCREHSCMFTKNDEQFCLSRVVHKRSFCLQHLCSADMCESSRINESQLFCHDHACFVCLAKDKVADFAVGEPPRNTCDCHPLCWRLDSMCAEVAEPGTSYCKMHAEDLYCKQEACGETAITGQYCSRHYADAIALAQASSEKCEARTRKGRPCKGKPLAGSKFCRDHVALGITFAAPPKAIFYAEKPAEQYADLAKTLMVPSPNDRHIEPSKLMRADEVAEDEKIDESNSSDNDETEFEDAIEFANEDEVEESEHLQHLRDVYEIGNDTVVGIDLVDKAVEEAVPWVCSNQLVTKPHLWHWNMIVEERWNALFSVLGLWSNISTRLQLEFSKEFERLKFELEREILRASSRVYEGKAIIAGTITGCVSRLEAIRTTNPFAILVEEASEVMEPLLVSCFSSSTRKLEMIGDHFQLQPSVMGRIDFERINKINVSLFERLIKAPHGYRVPSSVLSIQRRMRKSICDLTRNFYDEITSIEDHPVCGTKVLGGVKRKSGTVPLLDLCEGAGREVPGVSPHIFFWTHSGRQERSDIGISRVNKQEAKMTCKLVQYLVHCGVPASSIAVLTPYKGQLKLMQKMLVSIYDPKMITRGRDTRLIPSCFLSTVDRFQGDEADIVIISLVIDGKSRTSFVKLQNRIIVLLSRARLALYVMGNIEYLVRRCTGRKRLVFLKKKPSLITQSTIVQHIKGAKLVRRFQSAALHIDHPWQWLTMSVT</sequence>
<dbReference type="InterPro" id="IPR027417">
    <property type="entry name" value="P-loop_NTPase"/>
</dbReference>
<name>A0A0P1AAX0_PLAHL</name>
<dbReference type="InterPro" id="IPR041677">
    <property type="entry name" value="DNA2/NAM7_AAA_11"/>
</dbReference>
<dbReference type="GO" id="GO:0031380">
    <property type="term" value="C:nuclear RNA-directed RNA polymerase complex"/>
    <property type="evidence" value="ECO:0007669"/>
    <property type="project" value="TreeGrafter"/>
</dbReference>
<dbReference type="InterPro" id="IPR047187">
    <property type="entry name" value="SF1_C_Upf1"/>
</dbReference>
<dbReference type="Pfam" id="PF13087">
    <property type="entry name" value="AAA_12"/>
    <property type="match status" value="1"/>
</dbReference>
<dbReference type="PANTHER" id="PTHR10887">
    <property type="entry name" value="DNA2/NAM7 HELICASE FAMILY"/>
    <property type="match status" value="1"/>
</dbReference>
<evidence type="ECO:0000313" key="5">
    <source>
        <dbReference type="Proteomes" id="UP000054928"/>
    </source>
</evidence>
<evidence type="ECO:0000256" key="1">
    <source>
        <dbReference type="SAM" id="MobiDB-lite"/>
    </source>
</evidence>
<evidence type="ECO:0000313" key="4">
    <source>
        <dbReference type="EMBL" id="CEG37990.1"/>
    </source>
</evidence>
<feature type="domain" description="DNA2/NAM7 helicase-like C-terminal" evidence="3">
    <location>
        <begin position="1187"/>
        <end position="1409"/>
    </location>
</feature>
<reference evidence="5" key="1">
    <citation type="submission" date="2014-09" db="EMBL/GenBank/DDBJ databases">
        <authorList>
            <person name="Sharma Rahul"/>
            <person name="Thines Marco"/>
        </authorList>
    </citation>
    <scope>NUCLEOTIDE SEQUENCE [LARGE SCALE GENOMIC DNA]</scope>
</reference>
<dbReference type="GO" id="GO:0004386">
    <property type="term" value="F:helicase activity"/>
    <property type="evidence" value="ECO:0007669"/>
    <property type="project" value="InterPro"/>
</dbReference>
<evidence type="ECO:0000259" key="2">
    <source>
        <dbReference type="Pfam" id="PF13086"/>
    </source>
</evidence>
<dbReference type="CDD" id="cd18808">
    <property type="entry name" value="SF1_C_Upf1"/>
    <property type="match status" value="1"/>
</dbReference>
<dbReference type="PANTHER" id="PTHR10887:SF341">
    <property type="entry name" value="NFX1-TYPE ZINC FINGER-CONTAINING PROTEIN 1"/>
    <property type="match status" value="1"/>
</dbReference>
<organism evidence="4 5">
    <name type="scientific">Plasmopara halstedii</name>
    <name type="common">Downy mildew of sunflower</name>
    <dbReference type="NCBI Taxonomy" id="4781"/>
    <lineage>
        <taxon>Eukaryota</taxon>
        <taxon>Sar</taxon>
        <taxon>Stramenopiles</taxon>
        <taxon>Oomycota</taxon>
        <taxon>Peronosporomycetes</taxon>
        <taxon>Peronosporales</taxon>
        <taxon>Peronosporaceae</taxon>
        <taxon>Plasmopara</taxon>
    </lineage>
</organism>
<dbReference type="SUPFAM" id="SSF52540">
    <property type="entry name" value="P-loop containing nucleoside triphosphate hydrolases"/>
    <property type="match status" value="1"/>
</dbReference>
<protein>
    <recommendedName>
        <fullName evidence="6">P-loop containing nucleoside triphosphate hydrolase</fullName>
    </recommendedName>
</protein>
<feature type="domain" description="DNA2/NAM7 helicase helicase" evidence="2">
    <location>
        <begin position="1084"/>
        <end position="1175"/>
    </location>
</feature>
<dbReference type="InterPro" id="IPR045055">
    <property type="entry name" value="DNA2/NAM7-like"/>
</dbReference>
<dbReference type="Proteomes" id="UP000054928">
    <property type="component" value="Unassembled WGS sequence"/>
</dbReference>
<dbReference type="STRING" id="4781.A0A0P1AAX0"/>
<dbReference type="Pfam" id="PF13086">
    <property type="entry name" value="AAA_11"/>
    <property type="match status" value="2"/>
</dbReference>
<feature type="region of interest" description="Disordered" evidence="1">
    <location>
        <begin position="455"/>
        <end position="477"/>
    </location>
</feature>
<dbReference type="OrthoDB" id="575at2759"/>
<dbReference type="InterPro" id="IPR041679">
    <property type="entry name" value="DNA2/NAM7-like_C"/>
</dbReference>
<dbReference type="RefSeq" id="XP_024574359.1">
    <property type="nucleotide sequence ID" value="XM_024723377.1"/>
</dbReference>
<feature type="region of interest" description="Disordered" evidence="1">
    <location>
        <begin position="969"/>
        <end position="993"/>
    </location>
</feature>
<evidence type="ECO:0000259" key="3">
    <source>
        <dbReference type="Pfam" id="PF13087"/>
    </source>
</evidence>
<accession>A0A0P1AAX0</accession>
<dbReference type="EMBL" id="CCYD01000291">
    <property type="protein sequence ID" value="CEG37990.1"/>
    <property type="molecule type" value="Genomic_DNA"/>
</dbReference>
<feature type="domain" description="DNA2/NAM7 helicase helicase" evidence="2">
    <location>
        <begin position="500"/>
        <end position="716"/>
    </location>
</feature>
<dbReference type="Gene3D" id="3.40.50.300">
    <property type="entry name" value="P-loop containing nucleotide triphosphate hydrolases"/>
    <property type="match status" value="3"/>
</dbReference>
<proteinExistence type="predicted"/>